<evidence type="ECO:0000256" key="2">
    <source>
        <dbReference type="ARBA" id="ARBA00022729"/>
    </source>
</evidence>
<dbReference type="EMBL" id="CP027403">
    <property type="protein sequence ID" value="AVL47103.1"/>
    <property type="molecule type" value="Genomic_DNA"/>
</dbReference>
<dbReference type="PROSITE" id="PS51677">
    <property type="entry name" value="NODB"/>
    <property type="match status" value="1"/>
</dbReference>
<evidence type="ECO:0000256" key="1">
    <source>
        <dbReference type="ARBA" id="ARBA00004613"/>
    </source>
</evidence>
<dbReference type="GO" id="GO:0016810">
    <property type="term" value="F:hydrolase activity, acting on carbon-nitrogen (but not peptide) bonds"/>
    <property type="evidence" value="ECO:0007669"/>
    <property type="project" value="InterPro"/>
</dbReference>
<dbReference type="PANTHER" id="PTHR34216">
    <property type="match status" value="1"/>
</dbReference>
<gene>
    <name evidence="4" type="ORF">CEP74_04525</name>
</gene>
<dbReference type="InterPro" id="IPR002509">
    <property type="entry name" value="NODB_dom"/>
</dbReference>
<reference evidence="5" key="1">
    <citation type="submission" date="2018-03" db="EMBL/GenBank/DDBJ databases">
        <title>FDA dAtabase for Regulatory Grade micrObial Sequences (FDA-ARGOS): Supporting development and validation of Infectious Disease Dx tests.</title>
        <authorList>
            <person name="Kerrigan L."/>
            <person name="Tallon L."/>
            <person name="Sadzewicz L."/>
            <person name="Sengamalay N."/>
            <person name="Ott S."/>
            <person name="Godinez A."/>
            <person name="Nagaraj S."/>
            <person name="Vavikolanu K."/>
            <person name="Vyas G."/>
            <person name="Nadendla S."/>
            <person name="George J."/>
            <person name="Sichtig H."/>
        </authorList>
    </citation>
    <scope>NUCLEOTIDE SEQUENCE [LARGE SCALE GENOMIC DNA]</scope>
    <source>
        <strain evidence="5">FDAARGOS_295</strain>
    </source>
</reference>
<dbReference type="AlphaFoldDB" id="A0AAD0HB83"/>
<feature type="domain" description="NodB homology" evidence="3">
    <location>
        <begin position="61"/>
        <end position="309"/>
    </location>
</feature>
<dbReference type="Pfam" id="PF01522">
    <property type="entry name" value="Polysacc_deac_1"/>
    <property type="match status" value="1"/>
</dbReference>
<dbReference type="InterPro" id="IPR051398">
    <property type="entry name" value="Polysacch_Deacetylase"/>
</dbReference>
<comment type="subcellular location">
    <subcellularLocation>
        <location evidence="1">Secreted</location>
    </subcellularLocation>
</comment>
<sequence>MKIIMYHYIRESLKQLPKFRYLHIKNFKKQLDFFEKEFGFVTYDEFLYLKENPLFCNKLKNKILLTFDDGLKDHYNYVFNELVKRKLFGIFFVPTRIFKQKKALDVHRIHYLLGKMGGGILLNTAYNIIKPNILKKSSLKLFKNYYQELNDDKNTKDFKLLFNYFIKPKNKEKILDEIVAHFWNDEEIFNNLYLNKDELKIMSENDMLIASHSSTHLSFKTLDICNQKYELQTSISFLNSFIKQPIQLFSYPYGENTAYSKRWLKNNNFDFAFNSIPSKDIEYKDLINNPFALHRYDCNEFIYGKASFG</sequence>
<dbReference type="SUPFAM" id="SSF88713">
    <property type="entry name" value="Glycoside hydrolase/deacetylase"/>
    <property type="match status" value="1"/>
</dbReference>
<evidence type="ECO:0000259" key="3">
    <source>
        <dbReference type="PROSITE" id="PS51677"/>
    </source>
</evidence>
<protein>
    <submittedName>
        <fullName evidence="4">Polysaccharide deacetylase</fullName>
    </submittedName>
</protein>
<dbReference type="Gene3D" id="3.20.20.370">
    <property type="entry name" value="Glycoside hydrolase/deacetylase"/>
    <property type="match status" value="1"/>
</dbReference>
<dbReference type="GO" id="GO:0005975">
    <property type="term" value="P:carbohydrate metabolic process"/>
    <property type="evidence" value="ECO:0007669"/>
    <property type="project" value="InterPro"/>
</dbReference>
<dbReference type="InterPro" id="IPR011330">
    <property type="entry name" value="Glyco_hydro/deAcase_b/a-brl"/>
</dbReference>
<organism evidence="4 5">
    <name type="scientific">Campylobacter jejuni subsp. doylei</name>
    <dbReference type="NCBI Taxonomy" id="32021"/>
    <lineage>
        <taxon>Bacteria</taxon>
        <taxon>Pseudomonadati</taxon>
        <taxon>Campylobacterota</taxon>
        <taxon>Epsilonproteobacteria</taxon>
        <taxon>Campylobacterales</taxon>
        <taxon>Campylobacteraceae</taxon>
        <taxon>Campylobacter</taxon>
    </lineage>
</organism>
<name>A0AAD0HB83_CAMJU</name>
<evidence type="ECO:0000313" key="5">
    <source>
        <dbReference type="Proteomes" id="UP000239717"/>
    </source>
</evidence>
<dbReference type="PANTHER" id="PTHR34216:SF3">
    <property type="entry name" value="POLY-BETA-1,6-N-ACETYL-D-GLUCOSAMINE N-DEACETYLASE"/>
    <property type="match status" value="1"/>
</dbReference>
<dbReference type="Proteomes" id="UP000239717">
    <property type="component" value="Chromosome"/>
</dbReference>
<keyword evidence="2" id="KW-0732">Signal</keyword>
<accession>A0AAD0HB83</accession>
<evidence type="ECO:0000313" key="4">
    <source>
        <dbReference type="EMBL" id="AVL47103.1"/>
    </source>
</evidence>
<dbReference type="GO" id="GO:0005576">
    <property type="term" value="C:extracellular region"/>
    <property type="evidence" value="ECO:0007669"/>
    <property type="project" value="UniProtKB-SubCell"/>
</dbReference>
<proteinExistence type="predicted"/>